<dbReference type="EMBL" id="BLAL01000288">
    <property type="protein sequence ID" value="GET00695.1"/>
    <property type="molecule type" value="Genomic_DNA"/>
</dbReference>
<reference evidence="1" key="1">
    <citation type="submission" date="2019-10" db="EMBL/GenBank/DDBJ databases">
        <title>Conservation and host-specific expression of non-tandemly repeated heterogenous ribosome RNA gene in arbuscular mycorrhizal fungi.</title>
        <authorList>
            <person name="Maeda T."/>
            <person name="Kobayashi Y."/>
            <person name="Nakagawa T."/>
            <person name="Ezawa T."/>
            <person name="Yamaguchi K."/>
            <person name="Bino T."/>
            <person name="Nishimoto Y."/>
            <person name="Shigenobu S."/>
            <person name="Kawaguchi M."/>
        </authorList>
    </citation>
    <scope>NUCLEOTIDE SEQUENCE</scope>
    <source>
        <strain evidence="1">HR1</strain>
    </source>
</reference>
<evidence type="ECO:0000313" key="2">
    <source>
        <dbReference type="Proteomes" id="UP000615446"/>
    </source>
</evidence>
<dbReference type="Proteomes" id="UP000615446">
    <property type="component" value="Unassembled WGS sequence"/>
</dbReference>
<evidence type="ECO:0000313" key="1">
    <source>
        <dbReference type="EMBL" id="GET00695.1"/>
    </source>
</evidence>
<gene>
    <name evidence="1" type="ORF">RCL2_002713900</name>
</gene>
<protein>
    <submittedName>
        <fullName evidence="1">Uncharacterized protein</fullName>
    </submittedName>
</protein>
<dbReference type="AlphaFoldDB" id="A0A8H3MD18"/>
<organism evidence="1 2">
    <name type="scientific">Rhizophagus clarus</name>
    <dbReference type="NCBI Taxonomy" id="94130"/>
    <lineage>
        <taxon>Eukaryota</taxon>
        <taxon>Fungi</taxon>
        <taxon>Fungi incertae sedis</taxon>
        <taxon>Mucoromycota</taxon>
        <taxon>Glomeromycotina</taxon>
        <taxon>Glomeromycetes</taxon>
        <taxon>Glomerales</taxon>
        <taxon>Glomeraceae</taxon>
        <taxon>Rhizophagus</taxon>
    </lineage>
</organism>
<comment type="caution">
    <text evidence="1">The sequence shown here is derived from an EMBL/GenBank/DDBJ whole genome shotgun (WGS) entry which is preliminary data.</text>
</comment>
<proteinExistence type="predicted"/>
<accession>A0A8H3MD18</accession>
<name>A0A8H3MD18_9GLOM</name>
<sequence length="78" mass="8640">MIFQHFLFQANLQAPISDESSSSNDINVQLFSPEVIKKFTSNSSTTTSKASSIVILTEIRTDNQLSSQIQDDSRNSSI</sequence>